<dbReference type="Proteomes" id="UP001301958">
    <property type="component" value="Unassembled WGS sequence"/>
</dbReference>
<keyword evidence="4" id="KW-1185">Reference proteome</keyword>
<gene>
    <name evidence="3" type="ORF">QBC38DRAFT_550294</name>
</gene>
<feature type="transmembrane region" description="Helical" evidence="2">
    <location>
        <begin position="51"/>
        <end position="73"/>
    </location>
</feature>
<evidence type="ECO:0008006" key="5">
    <source>
        <dbReference type="Google" id="ProtNLM"/>
    </source>
</evidence>
<organism evidence="3 4">
    <name type="scientific">Podospora fimiseda</name>
    <dbReference type="NCBI Taxonomy" id="252190"/>
    <lineage>
        <taxon>Eukaryota</taxon>
        <taxon>Fungi</taxon>
        <taxon>Dikarya</taxon>
        <taxon>Ascomycota</taxon>
        <taxon>Pezizomycotina</taxon>
        <taxon>Sordariomycetes</taxon>
        <taxon>Sordariomycetidae</taxon>
        <taxon>Sordariales</taxon>
        <taxon>Podosporaceae</taxon>
        <taxon>Podospora</taxon>
    </lineage>
</organism>
<dbReference type="SUPFAM" id="SSF89372">
    <property type="entry name" value="Fucose-specific lectin"/>
    <property type="match status" value="2"/>
</dbReference>
<dbReference type="EMBL" id="MU865596">
    <property type="protein sequence ID" value="KAK4221035.1"/>
    <property type="molecule type" value="Genomic_DNA"/>
</dbReference>
<keyword evidence="2" id="KW-0812">Transmembrane</keyword>
<sequence length="510" mass="56625">MEVINDNSPPEVVAGGAPRFDEKQPSKELITNQKRNCSTFWAGWSHKRRGITLAVPIILIILIIVGSIVGRAVTSSKSTDNPALADDDPRWGLNPDFNETLNPNPSTNNSQSICNGDPRNQIRRQVLSAEYIDNKLMLFGRNKEDNGIYYLSLPSMPSSPVWERLLAPETFLSPPTTMTWDFNGTRRLSLFAVSSHLSNVLTASYFSGKGGGWEQKWTNLGATSISTVSLCKIPGGSRFLEHEGPAERIDQYIIESNTRDLAHKIWVQKTDSYLEFWDRGMVNPPLSSVVSKSASAIICGRESPLASILVYSNETDTVKLRHSSVDPMGWTDWVDLGGRFVGDPVASVYNPEADSEREFHFLGTGVNGRINTFKWVNGTDALSNKYKPNLFDLEGDFGSVPSVVVTVSKNKQRQMHVVAARRNDGGLMHKVYQNGGWIEGWEDLEVKAKSAPFVFGWLDGGSRNHTGLAYIDHDDELMFASWETVDDLSWKGLLKWTKFGGNLSAESVCL</sequence>
<keyword evidence="2" id="KW-1133">Transmembrane helix</keyword>
<name>A0AAN7BGF5_9PEZI</name>
<evidence type="ECO:0000313" key="3">
    <source>
        <dbReference type="EMBL" id="KAK4221035.1"/>
    </source>
</evidence>
<reference evidence="3" key="1">
    <citation type="journal article" date="2023" name="Mol. Phylogenet. Evol.">
        <title>Genome-scale phylogeny and comparative genomics of the fungal order Sordariales.</title>
        <authorList>
            <person name="Hensen N."/>
            <person name="Bonometti L."/>
            <person name="Westerberg I."/>
            <person name="Brannstrom I.O."/>
            <person name="Guillou S."/>
            <person name="Cros-Aarteil S."/>
            <person name="Calhoun S."/>
            <person name="Haridas S."/>
            <person name="Kuo A."/>
            <person name="Mondo S."/>
            <person name="Pangilinan J."/>
            <person name="Riley R."/>
            <person name="LaButti K."/>
            <person name="Andreopoulos B."/>
            <person name="Lipzen A."/>
            <person name="Chen C."/>
            <person name="Yan M."/>
            <person name="Daum C."/>
            <person name="Ng V."/>
            <person name="Clum A."/>
            <person name="Steindorff A."/>
            <person name="Ohm R.A."/>
            <person name="Martin F."/>
            <person name="Silar P."/>
            <person name="Natvig D.O."/>
            <person name="Lalanne C."/>
            <person name="Gautier V."/>
            <person name="Ament-Velasquez S.L."/>
            <person name="Kruys A."/>
            <person name="Hutchinson M.I."/>
            <person name="Powell A.J."/>
            <person name="Barry K."/>
            <person name="Miller A.N."/>
            <person name="Grigoriev I.V."/>
            <person name="Debuchy R."/>
            <person name="Gladieux P."/>
            <person name="Hiltunen Thoren M."/>
            <person name="Johannesson H."/>
        </authorList>
    </citation>
    <scope>NUCLEOTIDE SEQUENCE</scope>
    <source>
        <strain evidence="3">CBS 990.96</strain>
    </source>
</reference>
<dbReference type="Gene3D" id="2.120.10.70">
    <property type="entry name" value="Fucose-specific lectin"/>
    <property type="match status" value="1"/>
</dbReference>
<accession>A0AAN7BGF5</accession>
<evidence type="ECO:0000256" key="2">
    <source>
        <dbReference type="SAM" id="Phobius"/>
    </source>
</evidence>
<dbReference type="AlphaFoldDB" id="A0AAN7BGF5"/>
<reference evidence="3" key="2">
    <citation type="submission" date="2023-05" db="EMBL/GenBank/DDBJ databases">
        <authorList>
            <consortium name="Lawrence Berkeley National Laboratory"/>
            <person name="Steindorff A."/>
            <person name="Hensen N."/>
            <person name="Bonometti L."/>
            <person name="Westerberg I."/>
            <person name="Brannstrom I.O."/>
            <person name="Guillou S."/>
            <person name="Cros-Aarteil S."/>
            <person name="Calhoun S."/>
            <person name="Haridas S."/>
            <person name="Kuo A."/>
            <person name="Mondo S."/>
            <person name="Pangilinan J."/>
            <person name="Riley R."/>
            <person name="Labutti K."/>
            <person name="Andreopoulos B."/>
            <person name="Lipzen A."/>
            <person name="Chen C."/>
            <person name="Yanf M."/>
            <person name="Daum C."/>
            <person name="Ng V."/>
            <person name="Clum A."/>
            <person name="Ohm R."/>
            <person name="Martin F."/>
            <person name="Silar P."/>
            <person name="Natvig D."/>
            <person name="Lalanne C."/>
            <person name="Gautier V."/>
            <person name="Ament-Velasquez S.L."/>
            <person name="Kruys A."/>
            <person name="Hutchinson M.I."/>
            <person name="Powell A.J."/>
            <person name="Barry K."/>
            <person name="Miller A.N."/>
            <person name="Grigoriev I.V."/>
            <person name="Debuchy R."/>
            <person name="Gladieux P."/>
            <person name="Thoren M.H."/>
            <person name="Johannesson H."/>
        </authorList>
    </citation>
    <scope>NUCLEOTIDE SEQUENCE</scope>
    <source>
        <strain evidence="3">CBS 990.96</strain>
    </source>
</reference>
<evidence type="ECO:0000313" key="4">
    <source>
        <dbReference type="Proteomes" id="UP001301958"/>
    </source>
</evidence>
<proteinExistence type="predicted"/>
<comment type="caution">
    <text evidence="3">The sequence shown here is derived from an EMBL/GenBank/DDBJ whole genome shotgun (WGS) entry which is preliminary data.</text>
</comment>
<feature type="region of interest" description="Disordered" evidence="1">
    <location>
        <begin position="1"/>
        <end position="23"/>
    </location>
</feature>
<protein>
    <recommendedName>
        <fullName evidence="5">Fucose-specific lectin</fullName>
    </recommendedName>
</protein>
<keyword evidence="2" id="KW-0472">Membrane</keyword>
<evidence type="ECO:0000256" key="1">
    <source>
        <dbReference type="SAM" id="MobiDB-lite"/>
    </source>
</evidence>